<dbReference type="EMBL" id="BJYM01000011">
    <property type="protein sequence ID" value="GEN88040.1"/>
    <property type="molecule type" value="Genomic_DNA"/>
</dbReference>
<protein>
    <submittedName>
        <fullName evidence="1">Uncharacterized protein</fullName>
    </submittedName>
</protein>
<accession>A0A511ZKW6</accession>
<name>A0A511ZKW6_9BACI</name>
<keyword evidence="2" id="KW-1185">Reference proteome</keyword>
<evidence type="ECO:0000313" key="2">
    <source>
        <dbReference type="Proteomes" id="UP000321558"/>
    </source>
</evidence>
<proteinExistence type="predicted"/>
<gene>
    <name evidence="1" type="ORF">OSO01_27790</name>
</gene>
<evidence type="ECO:0000313" key="1">
    <source>
        <dbReference type="EMBL" id="GEN88040.1"/>
    </source>
</evidence>
<comment type="caution">
    <text evidence="1">The sequence shown here is derived from an EMBL/GenBank/DDBJ whole genome shotgun (WGS) entry which is preliminary data.</text>
</comment>
<sequence length="88" mass="10227">MESFLLTSSSIHIEEKNTLLHRLCCSKNKFFSILAGKEGMLSKYIVLEVVKFATGYEQKRRIYSAVSAFTEGNCRMETRKRFILLPRM</sequence>
<organism evidence="1 2">
    <name type="scientific">Oceanobacillus sojae</name>
    <dbReference type="NCBI Taxonomy" id="582851"/>
    <lineage>
        <taxon>Bacteria</taxon>
        <taxon>Bacillati</taxon>
        <taxon>Bacillota</taxon>
        <taxon>Bacilli</taxon>
        <taxon>Bacillales</taxon>
        <taxon>Bacillaceae</taxon>
        <taxon>Oceanobacillus</taxon>
    </lineage>
</organism>
<reference evidence="1 2" key="1">
    <citation type="submission" date="2019-07" db="EMBL/GenBank/DDBJ databases">
        <title>Whole genome shotgun sequence of Oceanobacillus sojae NBRC 105379.</title>
        <authorList>
            <person name="Hosoyama A."/>
            <person name="Uohara A."/>
            <person name="Ohji S."/>
            <person name="Ichikawa N."/>
        </authorList>
    </citation>
    <scope>NUCLEOTIDE SEQUENCE [LARGE SCALE GENOMIC DNA]</scope>
    <source>
        <strain evidence="1 2">NBRC 105379</strain>
    </source>
</reference>
<dbReference type="Proteomes" id="UP000321558">
    <property type="component" value="Unassembled WGS sequence"/>
</dbReference>
<dbReference type="AlphaFoldDB" id="A0A511ZKW6"/>